<evidence type="ECO:0000256" key="2">
    <source>
        <dbReference type="ARBA" id="ARBA00022448"/>
    </source>
</evidence>
<dbReference type="GO" id="GO:0005524">
    <property type="term" value="F:ATP binding"/>
    <property type="evidence" value="ECO:0007669"/>
    <property type="project" value="UniProtKB-KW"/>
</dbReference>
<keyword evidence="4" id="KW-0547">Nucleotide-binding</keyword>
<dbReference type="PROSITE" id="PS00211">
    <property type="entry name" value="ABC_TRANSPORTER_1"/>
    <property type="match status" value="1"/>
</dbReference>
<evidence type="ECO:0000313" key="10">
    <source>
        <dbReference type="Proteomes" id="UP000515917"/>
    </source>
</evidence>
<dbReference type="InterPro" id="IPR017871">
    <property type="entry name" value="ABC_transporter-like_CS"/>
</dbReference>
<dbReference type="Gene3D" id="3.40.50.300">
    <property type="entry name" value="P-loop containing nucleotide triphosphate hydrolases"/>
    <property type="match status" value="1"/>
</dbReference>
<name>A0A7G3GA23_9NEIS</name>
<dbReference type="EMBL" id="CP025781">
    <property type="protein sequence ID" value="QBC44360.1"/>
    <property type="molecule type" value="Genomic_DNA"/>
</dbReference>
<reference evidence="9 10" key="1">
    <citation type="submission" date="2018-01" db="EMBL/GenBank/DDBJ databases">
        <title>Genome sequence of Iodobacter sp. strain PCH194 isolated from Indian Trans-Himalaya.</title>
        <authorList>
            <person name="Kumar V."/>
            <person name="Thakur V."/>
            <person name="Kumar S."/>
            <person name="Singh D."/>
        </authorList>
    </citation>
    <scope>NUCLEOTIDE SEQUENCE [LARGE SCALE GENOMIC DNA]</scope>
    <source>
        <strain evidence="9 10">PCH194</strain>
    </source>
</reference>
<dbReference type="PROSITE" id="PS50893">
    <property type="entry name" value="ABC_TRANSPORTER_2"/>
    <property type="match status" value="1"/>
</dbReference>
<evidence type="ECO:0000259" key="8">
    <source>
        <dbReference type="PROSITE" id="PS50893"/>
    </source>
</evidence>
<keyword evidence="10" id="KW-1185">Reference proteome</keyword>
<dbReference type="NCBIfam" id="NF010068">
    <property type="entry name" value="PRK13548.1"/>
    <property type="match status" value="1"/>
</dbReference>
<dbReference type="GO" id="GO:0016887">
    <property type="term" value="F:ATP hydrolysis activity"/>
    <property type="evidence" value="ECO:0007669"/>
    <property type="project" value="InterPro"/>
</dbReference>
<dbReference type="SMART" id="SM00382">
    <property type="entry name" value="AAA"/>
    <property type="match status" value="1"/>
</dbReference>
<dbReference type="RefSeq" id="WP_130106900.1">
    <property type="nucleotide sequence ID" value="NZ_CP025781.1"/>
</dbReference>
<dbReference type="Pfam" id="PF00005">
    <property type="entry name" value="ABC_tran"/>
    <property type="match status" value="1"/>
</dbReference>
<proteinExistence type="inferred from homology"/>
<evidence type="ECO:0000256" key="3">
    <source>
        <dbReference type="ARBA" id="ARBA00022475"/>
    </source>
</evidence>
<keyword evidence="3" id="KW-1003">Cell membrane</keyword>
<keyword evidence="2" id="KW-0813">Transport</keyword>
<dbReference type="FunFam" id="3.40.50.300:FF:000134">
    <property type="entry name" value="Iron-enterobactin ABC transporter ATP-binding protein"/>
    <property type="match status" value="1"/>
</dbReference>
<organism evidence="9 10">
    <name type="scientific">Iodobacter fluviatilis</name>
    <dbReference type="NCBI Taxonomy" id="537"/>
    <lineage>
        <taxon>Bacteria</taxon>
        <taxon>Pseudomonadati</taxon>
        <taxon>Pseudomonadota</taxon>
        <taxon>Betaproteobacteria</taxon>
        <taxon>Neisseriales</taxon>
        <taxon>Chitinibacteraceae</taxon>
        <taxon>Iodobacter</taxon>
    </lineage>
</organism>
<keyword evidence="6" id="KW-1278">Translocase</keyword>
<dbReference type="PANTHER" id="PTHR42794">
    <property type="entry name" value="HEMIN IMPORT ATP-BINDING PROTEIN HMUV"/>
    <property type="match status" value="1"/>
</dbReference>
<dbReference type="PANTHER" id="PTHR42794:SF1">
    <property type="entry name" value="HEMIN IMPORT ATP-BINDING PROTEIN HMUV"/>
    <property type="match status" value="1"/>
</dbReference>
<dbReference type="InterPro" id="IPR003593">
    <property type="entry name" value="AAA+_ATPase"/>
</dbReference>
<feature type="domain" description="ABC transporter" evidence="8">
    <location>
        <begin position="5"/>
        <end position="244"/>
    </location>
</feature>
<protein>
    <submittedName>
        <fullName evidence="9">Heme ABC transporter ATP-binding protein</fullName>
    </submittedName>
</protein>
<evidence type="ECO:0000256" key="1">
    <source>
        <dbReference type="ARBA" id="ARBA00005417"/>
    </source>
</evidence>
<comment type="similarity">
    <text evidence="1">Belongs to the ABC transporter superfamily.</text>
</comment>
<evidence type="ECO:0000313" key="9">
    <source>
        <dbReference type="EMBL" id="QBC44360.1"/>
    </source>
</evidence>
<evidence type="ECO:0000256" key="4">
    <source>
        <dbReference type="ARBA" id="ARBA00022741"/>
    </source>
</evidence>
<dbReference type="Proteomes" id="UP000515917">
    <property type="component" value="Chromosome"/>
</dbReference>
<dbReference type="InterPro" id="IPR027417">
    <property type="entry name" value="P-loop_NTPase"/>
</dbReference>
<dbReference type="KEGG" id="ifl:C1H71_13035"/>
<keyword evidence="5 9" id="KW-0067">ATP-binding</keyword>
<sequence>MSSLLNTHNLSFKRGSQLTLNAISLELRRGEITAILGANGAGKSTLLSLLAGEITPSQGEISLQGESILSMPAAKLARQRAMLPQNPNLAFDLGVEEVIAMGAYPFAELSPQQVANLSKRVLQLADISHLAKRRYPQLSGGEQQRVQFSRVLLQILANPDQPRYLLLDEPTASLDPRHQHDLLAVVSRLAREENIAVAVVLHDVNLAARWCSHLLLLKNGSQVAYGTPQHVLTPERLATTYGIASTVIPHPRDAERCLVLFEG</sequence>
<accession>A0A7G3GA23</accession>
<dbReference type="SUPFAM" id="SSF52540">
    <property type="entry name" value="P-loop containing nucleoside triphosphate hydrolases"/>
    <property type="match status" value="1"/>
</dbReference>
<evidence type="ECO:0000256" key="5">
    <source>
        <dbReference type="ARBA" id="ARBA00022840"/>
    </source>
</evidence>
<comment type="function">
    <text evidence="7">Part of the ABC transporter complex HmuTUV involved in hemin import. Responsible for energy coupling to the transport system.</text>
</comment>
<evidence type="ECO:0000256" key="6">
    <source>
        <dbReference type="ARBA" id="ARBA00022967"/>
    </source>
</evidence>
<dbReference type="AlphaFoldDB" id="A0A7G3GA23"/>
<dbReference type="CDD" id="cd03214">
    <property type="entry name" value="ABC_Iron-Siderophores_B12_Hemin"/>
    <property type="match status" value="1"/>
</dbReference>
<evidence type="ECO:0000256" key="7">
    <source>
        <dbReference type="ARBA" id="ARBA00037066"/>
    </source>
</evidence>
<dbReference type="InterPro" id="IPR003439">
    <property type="entry name" value="ABC_transporter-like_ATP-bd"/>
</dbReference>
<gene>
    <name evidence="9" type="ORF">C1H71_13035</name>
</gene>
<keyword evidence="3" id="KW-0472">Membrane</keyword>